<dbReference type="Proteomes" id="UP000265703">
    <property type="component" value="Unassembled WGS sequence"/>
</dbReference>
<name>A0A397S340_9GLOM</name>
<comment type="caution">
    <text evidence="1">The sequence shown here is derived from an EMBL/GenBank/DDBJ whole genome shotgun (WGS) entry which is preliminary data.</text>
</comment>
<sequence>MAEETNCRIYSTFQNEGKINTLRSYRKNSIPRQVSTNTNYYDLQCLEFPLGLCPSVFKEDDSRGANRISIQESETLNKEYHDNIAKYSFASINSEPHVFRSSIETKRKRCEIYDGCVDLLSINSERAGNNNKDREHTDLKVGKECKECSNQRTMDQMQTQFGKLYRNGYLGGDAWKITAPQESCCFVHPNSRFTQKGTSIIESPTTMSQVQLCKEKNENSSHCNDPLILVYTFEDNSHIANLINYKVYDSDPKELVYYINHVAEFGFNHIIIIGETDYGIIFLDCFGRVFQWDDESVKLWPLGNSPEEVAKHLIKGEDQLGWFVMNGIVYEYFRKWEDVY</sequence>
<accession>A0A397S340</accession>
<dbReference type="OrthoDB" id="2422583at2759"/>
<evidence type="ECO:0000313" key="2">
    <source>
        <dbReference type="Proteomes" id="UP000265703"/>
    </source>
</evidence>
<proteinExistence type="predicted"/>
<evidence type="ECO:0000313" key="1">
    <source>
        <dbReference type="EMBL" id="RIA79226.1"/>
    </source>
</evidence>
<keyword evidence="2" id="KW-1185">Reference proteome</keyword>
<protein>
    <submittedName>
        <fullName evidence="1">Uncharacterized protein</fullName>
    </submittedName>
</protein>
<organism evidence="1 2">
    <name type="scientific">Glomus cerebriforme</name>
    <dbReference type="NCBI Taxonomy" id="658196"/>
    <lineage>
        <taxon>Eukaryota</taxon>
        <taxon>Fungi</taxon>
        <taxon>Fungi incertae sedis</taxon>
        <taxon>Mucoromycota</taxon>
        <taxon>Glomeromycotina</taxon>
        <taxon>Glomeromycetes</taxon>
        <taxon>Glomerales</taxon>
        <taxon>Glomeraceae</taxon>
        <taxon>Glomus</taxon>
    </lineage>
</organism>
<dbReference type="EMBL" id="QKYT01001444">
    <property type="protein sequence ID" value="RIA79226.1"/>
    <property type="molecule type" value="Genomic_DNA"/>
</dbReference>
<gene>
    <name evidence="1" type="ORF">C1645_746045</name>
</gene>
<dbReference type="AlphaFoldDB" id="A0A397S340"/>
<reference evidence="1 2" key="1">
    <citation type="submission" date="2018-06" db="EMBL/GenBank/DDBJ databases">
        <title>Comparative genomics reveals the genomic features of Rhizophagus irregularis, R. cerebriforme, R. diaphanum and Gigaspora rosea, and their symbiotic lifestyle signature.</title>
        <authorList>
            <person name="Morin E."/>
            <person name="San Clemente H."/>
            <person name="Chen E.C.H."/>
            <person name="De La Providencia I."/>
            <person name="Hainaut M."/>
            <person name="Kuo A."/>
            <person name="Kohler A."/>
            <person name="Murat C."/>
            <person name="Tang N."/>
            <person name="Roy S."/>
            <person name="Loubradou J."/>
            <person name="Henrissat B."/>
            <person name="Grigoriev I.V."/>
            <person name="Corradi N."/>
            <person name="Roux C."/>
            <person name="Martin F.M."/>
        </authorList>
    </citation>
    <scope>NUCLEOTIDE SEQUENCE [LARGE SCALE GENOMIC DNA]</scope>
    <source>
        <strain evidence="1 2">DAOM 227022</strain>
    </source>
</reference>